<dbReference type="PATRIC" id="fig|1162668.3.peg.653"/>
<feature type="transmembrane region" description="Helical" evidence="2">
    <location>
        <begin position="125"/>
        <end position="145"/>
    </location>
</feature>
<keyword evidence="5" id="KW-1185">Reference proteome</keyword>
<dbReference type="Pfam" id="PF01478">
    <property type="entry name" value="Peptidase_A24"/>
    <property type="match status" value="1"/>
</dbReference>
<evidence type="ECO:0000256" key="2">
    <source>
        <dbReference type="SAM" id="Phobius"/>
    </source>
</evidence>
<feature type="transmembrane region" description="Helical" evidence="2">
    <location>
        <begin position="6"/>
        <end position="22"/>
    </location>
</feature>
<feature type="transmembrane region" description="Helical" evidence="2">
    <location>
        <begin position="87"/>
        <end position="113"/>
    </location>
</feature>
<evidence type="ECO:0000313" key="5">
    <source>
        <dbReference type="Proteomes" id="UP000007382"/>
    </source>
</evidence>
<comment type="similarity">
    <text evidence="1">Belongs to the peptidase A24 family.</text>
</comment>
<evidence type="ECO:0000256" key="1">
    <source>
        <dbReference type="ARBA" id="ARBA00005801"/>
    </source>
</evidence>
<reference evidence="5" key="2">
    <citation type="submission" date="2012-03" db="EMBL/GenBank/DDBJ databases">
        <title>The complete genome sequence of the pioneer microbe on fresh volcanic deposit, Leptospirillum ferrooxidans strain C2-3.</title>
        <authorList>
            <person name="Fujimura R."/>
            <person name="Sato Y."/>
            <person name="Nishizawa T."/>
            <person name="Nanba K."/>
            <person name="Oshima K."/>
            <person name="Hattori M."/>
            <person name="Kamijo T."/>
            <person name="Ohta H."/>
        </authorList>
    </citation>
    <scope>NUCLEOTIDE SEQUENCE [LARGE SCALE GENOMIC DNA]</scope>
    <source>
        <strain evidence="5">C2-3</strain>
    </source>
</reference>
<dbReference type="PANTHER" id="PTHR30487:SF0">
    <property type="entry name" value="PREPILIN LEADER PEPTIDASE_N-METHYLTRANSFERASE-RELATED"/>
    <property type="match status" value="1"/>
</dbReference>
<dbReference type="KEGG" id="lfc:LFE_0555"/>
<protein>
    <recommendedName>
        <fullName evidence="3">Prepilin type IV endopeptidase peptidase domain-containing protein</fullName>
    </recommendedName>
</protein>
<feature type="transmembrane region" description="Helical" evidence="2">
    <location>
        <begin position="34"/>
        <end position="51"/>
    </location>
</feature>
<gene>
    <name evidence="4" type="ordered locus">LFE_0555</name>
</gene>
<evidence type="ECO:0000259" key="3">
    <source>
        <dbReference type="Pfam" id="PF01478"/>
    </source>
</evidence>
<accession>I0ILX2</accession>
<dbReference type="InterPro" id="IPR050882">
    <property type="entry name" value="Prepilin_peptidase/N-MTase"/>
</dbReference>
<dbReference type="GO" id="GO:0006465">
    <property type="term" value="P:signal peptide processing"/>
    <property type="evidence" value="ECO:0007669"/>
    <property type="project" value="TreeGrafter"/>
</dbReference>
<feature type="domain" description="Prepilin type IV endopeptidase peptidase" evidence="3">
    <location>
        <begin position="11"/>
        <end position="113"/>
    </location>
</feature>
<dbReference type="Proteomes" id="UP000007382">
    <property type="component" value="Chromosome"/>
</dbReference>
<organism evidence="4 5">
    <name type="scientific">Leptospirillum ferrooxidans (strain C2-3)</name>
    <dbReference type="NCBI Taxonomy" id="1162668"/>
    <lineage>
        <taxon>Bacteria</taxon>
        <taxon>Pseudomonadati</taxon>
        <taxon>Nitrospirota</taxon>
        <taxon>Nitrospiria</taxon>
        <taxon>Nitrospirales</taxon>
        <taxon>Nitrospiraceae</taxon>
        <taxon>Leptospirillum</taxon>
    </lineage>
</organism>
<name>I0ILX2_LEPFC</name>
<dbReference type="STRING" id="1162668.LFE_0555"/>
<keyword evidence="2" id="KW-0472">Membrane</keyword>
<evidence type="ECO:0000313" key="4">
    <source>
        <dbReference type="EMBL" id="BAM06271.1"/>
    </source>
</evidence>
<keyword evidence="2" id="KW-1133">Transmembrane helix</keyword>
<dbReference type="HOGENOM" id="CLU_1747387_0_0_0"/>
<reference evidence="4 5" key="1">
    <citation type="journal article" date="2012" name="J. Bacteriol.">
        <title>Complete Genome Sequence of Leptospirillum ferrooxidans Strain C2-3, Isolated from a Fresh Volcanic Ash Deposit on the Island of Miyake, Japan.</title>
        <authorList>
            <person name="Fujimura R."/>
            <person name="Sato Y."/>
            <person name="Nishizawa T."/>
            <person name="Oshima K."/>
            <person name="Kim S.-W."/>
            <person name="Hattori M."/>
            <person name="Kamijo T."/>
            <person name="Ohta H."/>
        </authorList>
    </citation>
    <scope>NUCLEOTIDE SEQUENCE [LARGE SCALE GENOMIC DNA]</scope>
    <source>
        <strain evidence="4 5">C2-3</strain>
    </source>
</reference>
<dbReference type="GO" id="GO:0004190">
    <property type="term" value="F:aspartic-type endopeptidase activity"/>
    <property type="evidence" value="ECO:0007669"/>
    <property type="project" value="InterPro"/>
</dbReference>
<proteinExistence type="inferred from homology"/>
<dbReference type="GO" id="GO:0005886">
    <property type="term" value="C:plasma membrane"/>
    <property type="evidence" value="ECO:0007669"/>
    <property type="project" value="TreeGrafter"/>
</dbReference>
<dbReference type="AlphaFoldDB" id="I0ILX2"/>
<feature type="transmembrane region" description="Helical" evidence="2">
    <location>
        <begin position="57"/>
        <end position="75"/>
    </location>
</feature>
<sequence>MTSVFWIKVTVFITLGTILSVIDLRSFRLPHRMTIPMAGLGFLFSFVPGNGLSPWEAFLGFAVGILSLGILSWNLRDSLGFGDAVFAGAIGAFSGVLGLGIALFVGGTIALIVSTVQKKRGLVAFGPWLTAGAIPGLLLSNIVHIGELFH</sequence>
<keyword evidence="2" id="KW-0812">Transmembrane</keyword>
<dbReference type="InterPro" id="IPR000045">
    <property type="entry name" value="Prepilin_IV_endopep_pep"/>
</dbReference>
<dbReference type="EMBL" id="AP012342">
    <property type="protein sequence ID" value="BAM06271.1"/>
    <property type="molecule type" value="Genomic_DNA"/>
</dbReference>
<dbReference type="Gene3D" id="1.20.120.1220">
    <property type="match status" value="1"/>
</dbReference>
<dbReference type="PANTHER" id="PTHR30487">
    <property type="entry name" value="TYPE 4 PREPILIN-LIKE PROTEINS LEADER PEPTIDE-PROCESSING ENZYME"/>
    <property type="match status" value="1"/>
</dbReference>